<protein>
    <submittedName>
        <fullName evidence="1">Uncharacterized protein</fullName>
    </submittedName>
</protein>
<dbReference type="RefSeq" id="WP_089225527.1">
    <property type="nucleotide sequence ID" value="NZ_FZOF01000010.1"/>
</dbReference>
<dbReference type="AlphaFoldDB" id="A0A239IBC6"/>
<dbReference type="Proteomes" id="UP000198280">
    <property type="component" value="Unassembled WGS sequence"/>
</dbReference>
<evidence type="ECO:0000313" key="2">
    <source>
        <dbReference type="Proteomes" id="UP000198280"/>
    </source>
</evidence>
<gene>
    <name evidence="1" type="ORF">SAMN05216252_11077</name>
</gene>
<proteinExistence type="predicted"/>
<dbReference type="EMBL" id="FZOF01000010">
    <property type="protein sequence ID" value="SNS90732.1"/>
    <property type="molecule type" value="Genomic_DNA"/>
</dbReference>
<accession>A0A239IBC6</accession>
<name>A0A239IBC6_9ACTN</name>
<evidence type="ECO:0000313" key="1">
    <source>
        <dbReference type="EMBL" id="SNS90732.1"/>
    </source>
</evidence>
<sequence length="88" mass="9771">MPPYPSLTHALVAALVDLTWFVEDADDERMDQDEALKALEGVAAVVDRMTEGQRDGFLDLLAAMTAAETDPRRRAFLEDFPEDFGVVD</sequence>
<reference evidence="1 2" key="1">
    <citation type="submission" date="2017-06" db="EMBL/GenBank/DDBJ databases">
        <authorList>
            <person name="Kim H.J."/>
            <person name="Triplett B.A."/>
        </authorList>
    </citation>
    <scope>NUCLEOTIDE SEQUENCE [LARGE SCALE GENOMIC DNA]</scope>
    <source>
        <strain evidence="1 2">CGMCC 4.1858</strain>
    </source>
</reference>
<organism evidence="1 2">
    <name type="scientific">Actinacidiphila glaucinigra</name>
    <dbReference type="NCBI Taxonomy" id="235986"/>
    <lineage>
        <taxon>Bacteria</taxon>
        <taxon>Bacillati</taxon>
        <taxon>Actinomycetota</taxon>
        <taxon>Actinomycetes</taxon>
        <taxon>Kitasatosporales</taxon>
        <taxon>Streptomycetaceae</taxon>
        <taxon>Actinacidiphila</taxon>
    </lineage>
</organism>
<keyword evidence="2" id="KW-1185">Reference proteome</keyword>
<dbReference type="OrthoDB" id="3698007at2"/>